<dbReference type="Proteomes" id="UP000325517">
    <property type="component" value="Plasmid pPB01"/>
</dbReference>
<dbReference type="KEGG" id="psyo:PB01_20895"/>
<evidence type="ECO:0000313" key="1">
    <source>
        <dbReference type="EMBL" id="QFG01301.1"/>
    </source>
</evidence>
<reference evidence="1 2" key="1">
    <citation type="submission" date="2018-07" db="EMBL/GenBank/DDBJ databases">
        <title>Complete genome sequence of Psychrobacillus sp. PB01, isolated from iceberg, and comparative genome analysis of Psychrobacillus strains.</title>
        <authorList>
            <person name="Lee P.C."/>
        </authorList>
    </citation>
    <scope>NUCLEOTIDE SEQUENCE [LARGE SCALE GENOMIC DNA]</scope>
    <source>
        <strain evidence="1 2">PB01</strain>
        <plasmid evidence="2">ppb01</plasmid>
    </source>
</reference>
<dbReference type="EMBL" id="CP031224">
    <property type="protein sequence ID" value="QFG01301.1"/>
    <property type="molecule type" value="Genomic_DNA"/>
</dbReference>
<protein>
    <submittedName>
        <fullName evidence="1">Uncharacterized protein</fullName>
    </submittedName>
</protein>
<accession>A0A5J6STU2</accession>
<sequence>MKISTLAHTIYKKCECCNRVKDIFFKMMVKDAKTGNLLVGDFDLCKNCGQNFGDILNLEVTTENVVTDFKFNE</sequence>
<keyword evidence="1" id="KW-0614">Plasmid</keyword>
<gene>
    <name evidence="1" type="ORF">PB01_20895</name>
</gene>
<dbReference type="AlphaFoldDB" id="A0A5J6STU2"/>
<organism evidence="1 2">
    <name type="scientific">Psychrobacillus glaciei</name>
    <dbReference type="NCBI Taxonomy" id="2283160"/>
    <lineage>
        <taxon>Bacteria</taxon>
        <taxon>Bacillati</taxon>
        <taxon>Bacillota</taxon>
        <taxon>Bacilli</taxon>
        <taxon>Bacillales</taxon>
        <taxon>Bacillaceae</taxon>
        <taxon>Psychrobacillus</taxon>
    </lineage>
</organism>
<geneLocation type="plasmid" evidence="2">
    <name>ppb01</name>
</geneLocation>
<dbReference type="OrthoDB" id="2457925at2"/>
<name>A0A5J6STU2_9BACI</name>
<proteinExistence type="predicted"/>
<keyword evidence="2" id="KW-1185">Reference proteome</keyword>
<evidence type="ECO:0000313" key="2">
    <source>
        <dbReference type="Proteomes" id="UP000325517"/>
    </source>
</evidence>